<dbReference type="GO" id="GO:0005737">
    <property type="term" value="C:cytoplasm"/>
    <property type="evidence" value="ECO:0007669"/>
    <property type="project" value="TreeGrafter"/>
</dbReference>
<dbReference type="PANTHER" id="PTHR13847:SF281">
    <property type="entry name" value="FAD DEPENDENT OXIDOREDUCTASE DOMAIN-CONTAINING PROTEIN"/>
    <property type="match status" value="1"/>
</dbReference>
<dbReference type="SUPFAM" id="SSF51905">
    <property type="entry name" value="FAD/NAD(P)-binding domain"/>
    <property type="match status" value="1"/>
</dbReference>
<sequence length="444" mass="49310">MHYDPLISPNCSKAPLAKSYWASTLAYPPATSAPLKQNRQVDVAIIGGGFTGLTTAYYLSTLYNIDCCVLEANQIGFGASGRNAGFVLKGSGRLSYRQMADRWGMPITQGIYHEFSQAVQRVEDLISEHQIDCDKQEYGYLKIAHNAKALYSLQSQSQFISDNLGGNAQFLTPDTLKNEYMINHQAYGALRLDDGFGINPLKLVLGYSDMVKNAGVDVFEQTLVKHWQQQNNHHTLATEHATITAKQVVCAGNAYNNKQNNSVIANRYLPILSNILVTRPLTEEELQATGIKTHQVTMDTRTLKYYYRLLPDNRILFGGRGAVRGQDQDKPRYQANLTAALATCFPILGKITVDYFWSGWIAAALDDMPHVINQNGSAYSIGYCGSGVAFSAQAGFRLAQQLAGEQAPALPLYQTPAPTFPFAQFRRLGQAAYYQYGWLKDKYF</sequence>
<dbReference type="AlphaFoldDB" id="A4CEK9"/>
<dbReference type="EMBL" id="AAOH01000009">
    <property type="protein sequence ID" value="EAR26738.1"/>
    <property type="molecule type" value="Genomic_DNA"/>
</dbReference>
<accession>A4CEK9</accession>
<dbReference type="RefSeq" id="WP_009840519.1">
    <property type="nucleotide sequence ID" value="NZ_CH959302.1"/>
</dbReference>
<name>A4CEK9_9GAMM</name>
<dbReference type="Gene3D" id="3.50.50.60">
    <property type="entry name" value="FAD/NAD(P)-binding domain"/>
    <property type="match status" value="1"/>
</dbReference>
<protein>
    <submittedName>
        <fullName evidence="3">Putative oxidoreductase</fullName>
    </submittedName>
</protein>
<dbReference type="OrthoDB" id="311718at2"/>
<dbReference type="PANTHER" id="PTHR13847">
    <property type="entry name" value="SARCOSINE DEHYDROGENASE-RELATED"/>
    <property type="match status" value="1"/>
</dbReference>
<proteinExistence type="predicted"/>
<feature type="domain" description="FAD dependent oxidoreductase" evidence="2">
    <location>
        <begin position="42"/>
        <end position="400"/>
    </location>
</feature>
<dbReference type="InterPro" id="IPR006076">
    <property type="entry name" value="FAD-dep_OxRdtase"/>
</dbReference>
<evidence type="ECO:0000256" key="1">
    <source>
        <dbReference type="ARBA" id="ARBA00023002"/>
    </source>
</evidence>
<dbReference type="Proteomes" id="UP000006201">
    <property type="component" value="Unassembled WGS sequence"/>
</dbReference>
<keyword evidence="1" id="KW-0560">Oxidoreductase</keyword>
<dbReference type="Gene3D" id="3.30.9.10">
    <property type="entry name" value="D-Amino Acid Oxidase, subunit A, domain 2"/>
    <property type="match status" value="1"/>
</dbReference>
<dbReference type="Pfam" id="PF01266">
    <property type="entry name" value="DAO"/>
    <property type="match status" value="1"/>
</dbReference>
<dbReference type="GO" id="GO:0016491">
    <property type="term" value="F:oxidoreductase activity"/>
    <property type="evidence" value="ECO:0007669"/>
    <property type="project" value="UniProtKB-KW"/>
</dbReference>
<dbReference type="InterPro" id="IPR036188">
    <property type="entry name" value="FAD/NAD-bd_sf"/>
</dbReference>
<evidence type="ECO:0000313" key="4">
    <source>
        <dbReference type="Proteomes" id="UP000006201"/>
    </source>
</evidence>
<organism evidence="3 4">
    <name type="scientific">Pseudoalteromonas tunicata D2</name>
    <dbReference type="NCBI Taxonomy" id="87626"/>
    <lineage>
        <taxon>Bacteria</taxon>
        <taxon>Pseudomonadati</taxon>
        <taxon>Pseudomonadota</taxon>
        <taxon>Gammaproteobacteria</taxon>
        <taxon>Alteromonadales</taxon>
        <taxon>Pseudoalteromonadaceae</taxon>
        <taxon>Pseudoalteromonas</taxon>
    </lineage>
</organism>
<evidence type="ECO:0000259" key="2">
    <source>
        <dbReference type="Pfam" id="PF01266"/>
    </source>
</evidence>
<keyword evidence="4" id="KW-1185">Reference proteome</keyword>
<evidence type="ECO:0000313" key="3">
    <source>
        <dbReference type="EMBL" id="EAR26738.1"/>
    </source>
</evidence>
<dbReference type="STRING" id="87626.PTD2_16376"/>
<gene>
    <name evidence="3" type="ORF">PTD2_16376</name>
</gene>
<dbReference type="HOGENOM" id="CLU_007884_3_3_6"/>
<reference evidence="3 4" key="1">
    <citation type="submission" date="2006-02" db="EMBL/GenBank/DDBJ databases">
        <authorList>
            <person name="Moran M.A."/>
            <person name="Kjelleberg S."/>
            <person name="Egan S."/>
            <person name="Saunders N."/>
            <person name="Thomas T."/>
            <person name="Ferriera S."/>
            <person name="Johnson J."/>
            <person name="Kravitz S."/>
            <person name="Halpern A."/>
            <person name="Remington K."/>
            <person name="Beeson K."/>
            <person name="Tran B."/>
            <person name="Rogers Y.-H."/>
            <person name="Friedman R."/>
            <person name="Venter J.C."/>
        </authorList>
    </citation>
    <scope>NUCLEOTIDE SEQUENCE [LARGE SCALE GENOMIC DNA]</scope>
    <source>
        <strain evidence="3 4">D2</strain>
    </source>
</reference>
<dbReference type="eggNOG" id="COG0665">
    <property type="taxonomic scope" value="Bacteria"/>
</dbReference>
<comment type="caution">
    <text evidence="3">The sequence shown here is derived from an EMBL/GenBank/DDBJ whole genome shotgun (WGS) entry which is preliminary data.</text>
</comment>